<organism evidence="2 3">
    <name type="scientific">Fukomys damarensis</name>
    <name type="common">Damaraland mole rat</name>
    <name type="synonym">Cryptomys damarensis</name>
    <dbReference type="NCBI Taxonomy" id="885580"/>
    <lineage>
        <taxon>Eukaryota</taxon>
        <taxon>Metazoa</taxon>
        <taxon>Chordata</taxon>
        <taxon>Craniata</taxon>
        <taxon>Vertebrata</taxon>
        <taxon>Euteleostomi</taxon>
        <taxon>Mammalia</taxon>
        <taxon>Eutheria</taxon>
        <taxon>Euarchontoglires</taxon>
        <taxon>Glires</taxon>
        <taxon>Rodentia</taxon>
        <taxon>Hystricomorpha</taxon>
        <taxon>Bathyergidae</taxon>
        <taxon>Fukomys</taxon>
    </lineage>
</organism>
<reference evidence="2 3" key="1">
    <citation type="submission" date="2013-11" db="EMBL/GenBank/DDBJ databases">
        <title>The Damaraland mole rat (Fukomys damarensis) genome and evolution of African mole rats.</title>
        <authorList>
            <person name="Gladyshev V.N."/>
            <person name="Fang X."/>
        </authorList>
    </citation>
    <scope>NUCLEOTIDE SEQUENCE [LARGE SCALE GENOMIC DNA]</scope>
    <source>
        <tissue evidence="2">Liver</tissue>
    </source>
</reference>
<evidence type="ECO:0000313" key="3">
    <source>
        <dbReference type="Proteomes" id="UP000028990"/>
    </source>
</evidence>
<feature type="compositionally biased region" description="Basic and acidic residues" evidence="1">
    <location>
        <begin position="207"/>
        <end position="219"/>
    </location>
</feature>
<accession>A0A091D4Q7</accession>
<dbReference type="Proteomes" id="UP000028990">
    <property type="component" value="Unassembled WGS sequence"/>
</dbReference>
<dbReference type="EMBL" id="KN123265">
    <property type="protein sequence ID" value="KFO26027.1"/>
    <property type="molecule type" value="Genomic_DNA"/>
</dbReference>
<feature type="compositionally biased region" description="Polar residues" evidence="1">
    <location>
        <begin position="135"/>
        <end position="150"/>
    </location>
</feature>
<keyword evidence="3" id="KW-1185">Reference proteome</keyword>
<gene>
    <name evidence="2" type="ORF">H920_12588</name>
</gene>
<evidence type="ECO:0000313" key="2">
    <source>
        <dbReference type="EMBL" id="KFO26027.1"/>
    </source>
</evidence>
<feature type="region of interest" description="Disordered" evidence="1">
    <location>
        <begin position="116"/>
        <end position="221"/>
    </location>
</feature>
<sequence>MGPASPVTPQRDAWNPLSVFFPLSSLPPLEEATNRQIHVARGSSGRHSIGGIVTAVEAGCSLEQLCSIRPLFHLKMVHLTVPGRLTIYTHRIILRGPPYTLPPKRVVDSEKNVGIMVQDEGGPTNAEDDKGNKKMTPSSRRPQSKGQKGQVTRDDCHHGRRTKAMGAQSASRQMQSGLAMLTTPAPGGAAEEAVEDRALRAQHHHSHDWVNGRRQKDAPDSLVTARLASGVLERKAKPLQQS</sequence>
<name>A0A091D4Q7_FUKDA</name>
<dbReference type="AlphaFoldDB" id="A0A091D4Q7"/>
<evidence type="ECO:0000256" key="1">
    <source>
        <dbReference type="SAM" id="MobiDB-lite"/>
    </source>
</evidence>
<feature type="compositionally biased region" description="Low complexity" evidence="1">
    <location>
        <begin position="182"/>
        <end position="191"/>
    </location>
</feature>
<protein>
    <submittedName>
        <fullName evidence="2">Uncharacterized protein</fullName>
    </submittedName>
</protein>
<proteinExistence type="predicted"/>